<keyword evidence="1" id="KW-0547">Nucleotide-binding</keyword>
<gene>
    <name evidence="3" type="ORF">CLF_110449</name>
</gene>
<organism evidence="3 4">
    <name type="scientific">Clonorchis sinensis</name>
    <name type="common">Chinese liver fluke</name>
    <dbReference type="NCBI Taxonomy" id="79923"/>
    <lineage>
        <taxon>Eukaryota</taxon>
        <taxon>Metazoa</taxon>
        <taxon>Spiralia</taxon>
        <taxon>Lophotrochozoa</taxon>
        <taxon>Platyhelminthes</taxon>
        <taxon>Trematoda</taxon>
        <taxon>Digenea</taxon>
        <taxon>Opisthorchiida</taxon>
        <taxon>Opisthorchiata</taxon>
        <taxon>Opisthorchiidae</taxon>
        <taxon>Clonorchis</taxon>
    </lineage>
</organism>
<dbReference type="Pfam" id="PF00071">
    <property type="entry name" value="Ras"/>
    <property type="match status" value="1"/>
</dbReference>
<reference evidence="3" key="1">
    <citation type="journal article" date="2011" name="Genome Biol.">
        <title>The draft genome of the carcinogenic human liver fluke Clonorchis sinensis.</title>
        <authorList>
            <person name="Wang X."/>
            <person name="Chen W."/>
            <person name="Huang Y."/>
            <person name="Sun J."/>
            <person name="Men J."/>
            <person name="Liu H."/>
            <person name="Luo F."/>
            <person name="Guo L."/>
            <person name="Lv X."/>
            <person name="Deng C."/>
            <person name="Zhou C."/>
            <person name="Fan Y."/>
            <person name="Li X."/>
            <person name="Huang L."/>
            <person name="Hu Y."/>
            <person name="Liang C."/>
            <person name="Hu X."/>
            <person name="Xu J."/>
            <person name="Yu X."/>
        </authorList>
    </citation>
    <scope>NUCLEOTIDE SEQUENCE [LARGE SCALE GENOMIC DNA]</scope>
    <source>
        <strain evidence="3">Henan</strain>
    </source>
</reference>
<dbReference type="GO" id="GO:0005525">
    <property type="term" value="F:GTP binding"/>
    <property type="evidence" value="ECO:0007669"/>
    <property type="project" value="UniProtKB-KW"/>
</dbReference>
<dbReference type="SMART" id="SM00174">
    <property type="entry name" value="RHO"/>
    <property type="match status" value="1"/>
</dbReference>
<evidence type="ECO:0000313" key="4">
    <source>
        <dbReference type="Proteomes" id="UP000008909"/>
    </source>
</evidence>
<evidence type="ECO:0000256" key="1">
    <source>
        <dbReference type="ARBA" id="ARBA00022741"/>
    </source>
</evidence>
<proteinExistence type="predicted"/>
<dbReference type="PANTHER" id="PTHR47977">
    <property type="entry name" value="RAS-RELATED PROTEIN RAB"/>
    <property type="match status" value="1"/>
</dbReference>
<dbReference type="PROSITE" id="PS51420">
    <property type="entry name" value="RHO"/>
    <property type="match status" value="1"/>
</dbReference>
<dbReference type="NCBIfam" id="TIGR00231">
    <property type="entry name" value="small_GTP"/>
    <property type="match status" value="1"/>
</dbReference>
<dbReference type="PRINTS" id="PR00449">
    <property type="entry name" value="RASTRNSFRMNG"/>
</dbReference>
<dbReference type="FunFam" id="3.40.50.300:FF:001447">
    <property type="entry name" value="Ras-related protein Rab-1B"/>
    <property type="match status" value="1"/>
</dbReference>
<dbReference type="Gene3D" id="3.40.50.300">
    <property type="entry name" value="P-loop containing nucleotide triphosphate hydrolases"/>
    <property type="match status" value="1"/>
</dbReference>
<keyword evidence="4" id="KW-1185">Reference proteome</keyword>
<dbReference type="InterPro" id="IPR001806">
    <property type="entry name" value="Small_GTPase"/>
</dbReference>
<reference key="2">
    <citation type="submission" date="2011-10" db="EMBL/GenBank/DDBJ databases">
        <title>The genome and transcriptome sequence of Clonorchis sinensis provide insights into the carcinogenic liver fluke.</title>
        <authorList>
            <person name="Wang X."/>
            <person name="Huang Y."/>
            <person name="Chen W."/>
            <person name="Liu H."/>
            <person name="Guo L."/>
            <person name="Chen Y."/>
            <person name="Luo F."/>
            <person name="Zhou W."/>
            <person name="Sun J."/>
            <person name="Mao Q."/>
            <person name="Liang P."/>
            <person name="Zhou C."/>
            <person name="Tian Y."/>
            <person name="Men J."/>
            <person name="Lv X."/>
            <person name="Huang L."/>
            <person name="Zhou J."/>
            <person name="Hu Y."/>
            <person name="Li R."/>
            <person name="Zhang F."/>
            <person name="Lei H."/>
            <person name="Li X."/>
            <person name="Hu X."/>
            <person name="Liang C."/>
            <person name="Xu J."/>
            <person name="Wu Z."/>
            <person name="Yu X."/>
        </authorList>
    </citation>
    <scope>NUCLEOTIDE SEQUENCE</scope>
    <source>
        <strain>Henan</strain>
    </source>
</reference>
<name>G7YTI6_CLOSI</name>
<dbReference type="SUPFAM" id="SSF52540">
    <property type="entry name" value="P-loop containing nucleoside triphosphate hydrolases"/>
    <property type="match status" value="1"/>
</dbReference>
<evidence type="ECO:0000313" key="3">
    <source>
        <dbReference type="EMBL" id="GAA56266.1"/>
    </source>
</evidence>
<dbReference type="GO" id="GO:0003924">
    <property type="term" value="F:GTPase activity"/>
    <property type="evidence" value="ECO:0007669"/>
    <property type="project" value="InterPro"/>
</dbReference>
<dbReference type="SMART" id="SM00173">
    <property type="entry name" value="RAS"/>
    <property type="match status" value="1"/>
</dbReference>
<protein>
    <submittedName>
        <fullName evidence="3">Ras-related protein Rab-27B</fullName>
    </submittedName>
</protein>
<keyword evidence="2" id="KW-0342">GTP-binding</keyword>
<sequence>MDVCSSLHYVCGDSAVGKTCFLNRYANNQFNPRFATTVGVDFQQKRVVRESRDAEGLLGPKQRLHLQLWDTAGQERYRSLCTVLLRDAMGFLLLFDLTNEQSLYNCRDWMQLLCQHAYCERPDVILVGNKTDLTSERQVPLSTATAVARELNSQFRESFSLKQREKPTYLSSVPTGPPAKSLLNPKPGFKLDEVRKLLTRLLKTLRQPMIGFARFLGIISPVAAVEEVLGVTVDPVEKAIKDSLAKRVCPSAKLFTGKQSVKLDKAEKSSLQRWYILLQQSA</sequence>
<dbReference type="EMBL" id="DF144202">
    <property type="protein sequence ID" value="GAA56266.1"/>
    <property type="molecule type" value="Genomic_DNA"/>
</dbReference>
<dbReference type="PROSITE" id="PS51421">
    <property type="entry name" value="RAS"/>
    <property type="match status" value="1"/>
</dbReference>
<accession>G7YTI6</accession>
<dbReference type="AlphaFoldDB" id="G7YTI6"/>
<dbReference type="InterPro" id="IPR005225">
    <property type="entry name" value="Small_GTP-bd"/>
</dbReference>
<evidence type="ECO:0000256" key="2">
    <source>
        <dbReference type="ARBA" id="ARBA00023134"/>
    </source>
</evidence>
<dbReference type="InterPro" id="IPR027417">
    <property type="entry name" value="P-loop_NTPase"/>
</dbReference>
<dbReference type="PROSITE" id="PS51419">
    <property type="entry name" value="RAB"/>
    <property type="match status" value="1"/>
</dbReference>
<dbReference type="Proteomes" id="UP000008909">
    <property type="component" value="Unassembled WGS sequence"/>
</dbReference>
<dbReference type="SMART" id="SM00175">
    <property type="entry name" value="RAB"/>
    <property type="match status" value="1"/>
</dbReference>
<dbReference type="InterPro" id="IPR050227">
    <property type="entry name" value="Rab"/>
</dbReference>